<reference evidence="2" key="1">
    <citation type="submission" date="2016-10" db="EMBL/GenBank/DDBJ databases">
        <title>Sequence of Gallionella enrichment culture.</title>
        <authorList>
            <person name="Poehlein A."/>
            <person name="Muehling M."/>
            <person name="Daniel R."/>
        </authorList>
    </citation>
    <scope>NUCLEOTIDE SEQUENCE</scope>
</reference>
<dbReference type="InterPro" id="IPR031107">
    <property type="entry name" value="Small_HSP"/>
</dbReference>
<evidence type="ECO:0000259" key="1">
    <source>
        <dbReference type="PROSITE" id="PS01031"/>
    </source>
</evidence>
<dbReference type="SUPFAM" id="SSF49764">
    <property type="entry name" value="HSP20-like chaperones"/>
    <property type="match status" value="1"/>
</dbReference>
<gene>
    <name evidence="2" type="primary">hspA_9</name>
    <name evidence="2" type="ORF">GALL_380520</name>
</gene>
<sequence>MVATLLRTPASWFADLDRLQREVERAFGGFGLPVSIRAAGGAAFPAINIGSTPTAVEVYAFAPGLDAAKLEVTVDNNLLTLAGERKIDAPDAKSTVYAEERFNGSFRRVVSLPEDVDPNQVEAHYKDGVLHVRIARRESVQPRRITVN</sequence>
<dbReference type="InterPro" id="IPR008978">
    <property type="entry name" value="HSP20-like_chaperone"/>
</dbReference>
<organism evidence="2">
    <name type="scientific">mine drainage metagenome</name>
    <dbReference type="NCBI Taxonomy" id="410659"/>
    <lineage>
        <taxon>unclassified sequences</taxon>
        <taxon>metagenomes</taxon>
        <taxon>ecological metagenomes</taxon>
    </lineage>
</organism>
<dbReference type="CDD" id="cd06464">
    <property type="entry name" value="ACD_sHsps-like"/>
    <property type="match status" value="1"/>
</dbReference>
<dbReference type="PROSITE" id="PS01031">
    <property type="entry name" value="SHSP"/>
    <property type="match status" value="1"/>
</dbReference>
<evidence type="ECO:0000313" key="2">
    <source>
        <dbReference type="EMBL" id="OIQ80202.1"/>
    </source>
</evidence>
<dbReference type="AlphaFoldDB" id="A0A1J5QAI8"/>
<dbReference type="EMBL" id="MLJW01001094">
    <property type="protein sequence ID" value="OIQ80202.1"/>
    <property type="molecule type" value="Genomic_DNA"/>
</dbReference>
<dbReference type="Gene3D" id="2.60.40.790">
    <property type="match status" value="1"/>
</dbReference>
<dbReference type="Pfam" id="PF00011">
    <property type="entry name" value="HSP20"/>
    <property type="match status" value="1"/>
</dbReference>
<proteinExistence type="predicted"/>
<dbReference type="PANTHER" id="PTHR11527">
    <property type="entry name" value="HEAT-SHOCK PROTEIN 20 FAMILY MEMBER"/>
    <property type="match status" value="1"/>
</dbReference>
<name>A0A1J5QAI8_9ZZZZ</name>
<accession>A0A1J5QAI8</accession>
<dbReference type="InterPro" id="IPR002068">
    <property type="entry name" value="A-crystallin/Hsp20_dom"/>
</dbReference>
<comment type="caution">
    <text evidence="2">The sequence shown here is derived from an EMBL/GenBank/DDBJ whole genome shotgun (WGS) entry which is preliminary data.</text>
</comment>
<feature type="domain" description="SHSP" evidence="1">
    <location>
        <begin position="38"/>
        <end position="148"/>
    </location>
</feature>
<protein>
    <submittedName>
        <fullName evidence="2">Spore protein SP21</fullName>
    </submittedName>
</protein>